<protein>
    <recommendedName>
        <fullName evidence="2">General stress protein 17M-like domain-containing protein</fullName>
    </recommendedName>
</protein>
<dbReference type="Pfam" id="PF11181">
    <property type="entry name" value="YflT"/>
    <property type="match status" value="1"/>
</dbReference>
<keyword evidence="1" id="KW-0812">Transmembrane</keyword>
<feature type="transmembrane region" description="Helical" evidence="1">
    <location>
        <begin position="67"/>
        <end position="90"/>
    </location>
</feature>
<dbReference type="InterPro" id="IPR009317">
    <property type="entry name" value="ChaB"/>
</dbReference>
<dbReference type="PANTHER" id="PTHR36109">
    <property type="entry name" value="MEMBRANE PROTEIN-RELATED"/>
    <property type="match status" value="1"/>
</dbReference>
<feature type="domain" description="General stress protein 17M-like" evidence="2">
    <location>
        <begin position="13"/>
        <end position="82"/>
    </location>
</feature>
<accession>A0A1Z4N024</accession>
<feature type="transmembrane region" description="Helical" evidence="1">
    <location>
        <begin position="102"/>
        <end position="129"/>
    </location>
</feature>
<gene>
    <name evidence="3" type="ORF">NIES37_30580</name>
</gene>
<evidence type="ECO:0000259" key="2">
    <source>
        <dbReference type="Pfam" id="PF11181"/>
    </source>
</evidence>
<dbReference type="Proteomes" id="UP000218785">
    <property type="component" value="Chromosome"/>
</dbReference>
<dbReference type="Pfam" id="PF06150">
    <property type="entry name" value="ChaB"/>
    <property type="match status" value="1"/>
</dbReference>
<dbReference type="EMBL" id="AP018248">
    <property type="protein sequence ID" value="BAY99079.1"/>
    <property type="molecule type" value="Genomic_DNA"/>
</dbReference>
<dbReference type="RefSeq" id="WP_096576960.1">
    <property type="nucleotide sequence ID" value="NZ_CAWNJS010000001.1"/>
</dbReference>
<reference evidence="3 4" key="1">
    <citation type="submission" date="2017-06" db="EMBL/GenBank/DDBJ databases">
        <title>Genome sequencing of cyanobaciteial culture collection at National Institute for Environmental Studies (NIES).</title>
        <authorList>
            <person name="Hirose Y."/>
            <person name="Shimura Y."/>
            <person name="Fujisawa T."/>
            <person name="Nakamura Y."/>
            <person name="Kawachi M."/>
        </authorList>
    </citation>
    <scope>NUCLEOTIDE SEQUENCE [LARGE SCALE GENOMIC DNA]</scope>
    <source>
        <strain evidence="3 4">NIES-37</strain>
    </source>
</reference>
<evidence type="ECO:0000313" key="3">
    <source>
        <dbReference type="EMBL" id="BAY99079.1"/>
    </source>
</evidence>
<dbReference type="InterPro" id="IPR025889">
    <property type="entry name" value="GSP17M-like_dom"/>
</dbReference>
<keyword evidence="1" id="KW-0472">Membrane</keyword>
<proteinExistence type="predicted"/>
<dbReference type="AlphaFoldDB" id="A0A1Z4N024"/>
<keyword evidence="1" id="KW-1133">Transmembrane helix</keyword>
<organism evidence="3 4">
    <name type="scientific">Tolypothrix tenuis PCC 7101</name>
    <dbReference type="NCBI Taxonomy" id="231146"/>
    <lineage>
        <taxon>Bacteria</taxon>
        <taxon>Bacillati</taxon>
        <taxon>Cyanobacteriota</taxon>
        <taxon>Cyanophyceae</taxon>
        <taxon>Nostocales</taxon>
        <taxon>Tolypothrichaceae</taxon>
        <taxon>Tolypothrix</taxon>
    </lineage>
</organism>
<dbReference type="InterPro" id="IPR052948">
    <property type="entry name" value="Low_temp-induced_all0457"/>
</dbReference>
<dbReference type="SUPFAM" id="SSF140376">
    <property type="entry name" value="ChaB-like"/>
    <property type="match status" value="1"/>
</dbReference>
<name>A0A1Z4N024_9CYAN</name>
<keyword evidence="4" id="KW-1185">Reference proteome</keyword>
<dbReference type="InterPro" id="IPR037205">
    <property type="entry name" value="ChaB_sf"/>
</dbReference>
<evidence type="ECO:0000256" key="1">
    <source>
        <dbReference type="SAM" id="Phobius"/>
    </source>
</evidence>
<sequence length="255" mass="27539">MAETYIAERTISSVFKEQKQVDDVIRRLLDRGVPRDHISVLGRNFQSETRIAGFITKRDVILGGLRTGAIFGSLFGSFLSLLTGVGVLFIPFVGPIVAAGPISAVLLGAATGAIAGSAGAGLVSVLTALGMPEDKATVYQTRLQAGEFLLMAEVPSDRTGEFQLLLESAGGEEIHSNEKILARPCPGPCNRPEDLSPEVRSHLSNEAQRTFIERYNVTLAETSDEFTSEQAAWDAVRQQFDEDENGVWSQSKIKA</sequence>
<dbReference type="Gene3D" id="1.10.1740.70">
    <property type="entry name" value="ChaB"/>
    <property type="match status" value="1"/>
</dbReference>
<dbReference type="PANTHER" id="PTHR36109:SF2">
    <property type="entry name" value="MEMBRANE PROTEIN"/>
    <property type="match status" value="1"/>
</dbReference>
<dbReference type="KEGG" id="ttq:NIES37_30580"/>
<evidence type="ECO:0000313" key="4">
    <source>
        <dbReference type="Proteomes" id="UP000218785"/>
    </source>
</evidence>